<feature type="compositionally biased region" description="Low complexity" evidence="3">
    <location>
        <begin position="341"/>
        <end position="350"/>
    </location>
</feature>
<feature type="compositionally biased region" description="Basic and acidic residues" evidence="3">
    <location>
        <begin position="972"/>
        <end position="988"/>
    </location>
</feature>
<feature type="compositionally biased region" description="Basic and acidic residues" evidence="3">
    <location>
        <begin position="601"/>
        <end position="617"/>
    </location>
</feature>
<evidence type="ECO:0000256" key="3">
    <source>
        <dbReference type="SAM" id="MobiDB-lite"/>
    </source>
</evidence>
<proteinExistence type="predicted"/>
<organism evidence="4 5">
    <name type="scientific">Gonapodya prolifera (strain JEL478)</name>
    <name type="common">Monoblepharis prolifera</name>
    <dbReference type="NCBI Taxonomy" id="1344416"/>
    <lineage>
        <taxon>Eukaryota</taxon>
        <taxon>Fungi</taxon>
        <taxon>Fungi incertae sedis</taxon>
        <taxon>Chytridiomycota</taxon>
        <taxon>Chytridiomycota incertae sedis</taxon>
        <taxon>Monoblepharidomycetes</taxon>
        <taxon>Monoblepharidales</taxon>
        <taxon>Gonapodyaceae</taxon>
        <taxon>Gonapodya</taxon>
    </lineage>
</organism>
<keyword evidence="1" id="KW-0040">ANK repeat</keyword>
<dbReference type="Gene3D" id="1.25.40.20">
    <property type="entry name" value="Ankyrin repeat-containing domain"/>
    <property type="match status" value="1"/>
</dbReference>
<dbReference type="InterPro" id="IPR002110">
    <property type="entry name" value="Ankyrin_rpt"/>
</dbReference>
<feature type="compositionally biased region" description="Polar residues" evidence="3">
    <location>
        <begin position="834"/>
        <end position="859"/>
    </location>
</feature>
<feature type="compositionally biased region" description="Low complexity" evidence="3">
    <location>
        <begin position="1016"/>
        <end position="1029"/>
    </location>
</feature>
<feature type="coiled-coil region" evidence="2">
    <location>
        <begin position="1103"/>
        <end position="1141"/>
    </location>
</feature>
<dbReference type="Proteomes" id="UP000070544">
    <property type="component" value="Unassembled WGS sequence"/>
</dbReference>
<dbReference type="OrthoDB" id="48314at2759"/>
<sequence>MLGVSEVDVRLVDGVEQGRIDVVRAALAQGGHPDARKSVTVVARLSDADWEEVSDTRWMESALGLAVRDGRADLVEALLEGGADPNLPIVFCLPNWFPKPNDPRPWNRVTWDLRWAPDTHRRFGSALELALTSGRLRFNLSGGSVVVRNPEESWDSVRVLIPLKPSVDVVQTLLKRGAKITEEAISTARKRSDRTFSDLLDAYARANVGGLLGGKDPGAGAFPPPSGFSTTPGGRLTGAGGVSTTSKRQSIFGAKALAGWDAPPLDMAPLTTSTPADRTSRVFGFPSTPSLASLRFATSSSTLSTTLDTTTFPPPSATFPRRRPQAPSPPPPFLASPPSSPTAANPQQSAVVFEPNALPTPHRPPSAPPEPIERTPAVGSQSAPPSMRAEVAEPPTPKDSQILKEPQTQKDPPTPREPQTPKEPQMPKDLVGSKEKDRDRDRDRDRKDRSRASSEAPRARSRGRPPSAYESDVSEATTLRSARPSTPSHKSLDRPKKRRDVGDDESVHRRSKHRERHTPRPPTPPGAHHTRRPPTPPGAHHTRNGSDVSLPEGEQTPPLPPVRTGERTKGRNKTAAGEHDESRSGRSRSRASKAPSEISDMTERRSDGGSRERDSGNRKKGRRARSTSIVRSPSPTSSAGGGRGSEATAAAPSTDGWTTPVQDPPPLNPYLDSSVDPVTPPNPRRPPPDAVLQPTLKAHRRAASGGANRAPESNGSRDFGDTDSERAAPFEDAESDATPGILMGGRREQRRGVVQPQNRLSKHEWLDPVREKGALSSSLSNGVSNHRRSTSGSGILGEGDSGSRSRPQSQYSETVPRSRPPSQYSAEPPLAIQQFASTPQLSSGTIYNSGVTPPLSAQPQDRGRPFLSNRSSTAPAEQLASNDTRSHSRASRPHSLAIPRHSKHHSLSPSRTPGNTPGASPSLRPTHLPRNSVTSVGTSHSARHSEMPYSDSFEDGSRRDAAGFGDEEGSDREDSQRRGPDPAPRDFDGLGPTTPRLLAPPRGRSPATVGSSRNHSPSGASAPSSVALSQASWGTGPGSPHLTSTPAFPPTNASSTSNLSSIAPGRRRQTTGTSNLRGEPTRPDEGELIDEVNIQVLRVEEDARAKAARIAVLEDRLLELNREYEKNARLILSLRAQLEEDGYGGSRGDVEQWGQSQQWRPNGRDIPSKRYSTLTIETGNASLPTVWSEDGNKKRNRMSVAERERKGRAR</sequence>
<feature type="compositionally biased region" description="Polar residues" evidence="3">
    <location>
        <begin position="802"/>
        <end position="825"/>
    </location>
</feature>
<feature type="compositionally biased region" description="Pro residues" evidence="3">
    <location>
        <begin position="326"/>
        <end position="340"/>
    </location>
</feature>
<feature type="compositionally biased region" description="Polar residues" evidence="3">
    <location>
        <begin position="775"/>
        <end position="784"/>
    </location>
</feature>
<feature type="compositionally biased region" description="Polar residues" evidence="3">
    <location>
        <begin position="907"/>
        <end position="919"/>
    </location>
</feature>
<feature type="compositionally biased region" description="Pro residues" evidence="3">
    <location>
        <begin position="678"/>
        <end position="689"/>
    </location>
</feature>
<feature type="compositionally biased region" description="Basic and acidic residues" evidence="3">
    <location>
        <begin position="718"/>
        <end position="729"/>
    </location>
</feature>
<gene>
    <name evidence="4" type="ORF">M427DRAFT_141369</name>
</gene>
<dbReference type="PROSITE" id="PS50088">
    <property type="entry name" value="ANK_REPEAT"/>
    <property type="match status" value="1"/>
</dbReference>
<feature type="compositionally biased region" description="Basic and acidic residues" evidence="3">
    <location>
        <begin position="1200"/>
        <end position="1210"/>
    </location>
</feature>
<dbReference type="PROSITE" id="PS50297">
    <property type="entry name" value="ANK_REP_REGION"/>
    <property type="match status" value="1"/>
</dbReference>
<feature type="compositionally biased region" description="Polar residues" evidence="3">
    <location>
        <begin position="1041"/>
        <end position="1061"/>
    </location>
</feature>
<dbReference type="EMBL" id="KQ965886">
    <property type="protein sequence ID" value="KXS09121.1"/>
    <property type="molecule type" value="Genomic_DNA"/>
</dbReference>
<keyword evidence="5" id="KW-1185">Reference proteome</keyword>
<feature type="compositionally biased region" description="Polar residues" evidence="3">
    <location>
        <begin position="868"/>
        <end position="883"/>
    </location>
</feature>
<evidence type="ECO:0000313" key="5">
    <source>
        <dbReference type="Proteomes" id="UP000070544"/>
    </source>
</evidence>
<feature type="region of interest" description="Disordered" evidence="3">
    <location>
        <begin position="218"/>
        <end position="244"/>
    </location>
</feature>
<feature type="compositionally biased region" description="Basic and acidic residues" evidence="3">
    <location>
        <begin position="431"/>
        <end position="452"/>
    </location>
</feature>
<dbReference type="InterPro" id="IPR036770">
    <property type="entry name" value="Ankyrin_rpt-contain_sf"/>
</dbReference>
<feature type="compositionally biased region" description="Polar residues" evidence="3">
    <location>
        <begin position="474"/>
        <end position="489"/>
    </location>
</feature>
<feature type="region of interest" description="Disordered" evidence="3">
    <location>
        <begin position="1183"/>
        <end position="1210"/>
    </location>
</feature>
<feature type="compositionally biased region" description="Basic residues" evidence="3">
    <location>
        <begin position="509"/>
        <end position="519"/>
    </location>
</feature>
<feature type="compositionally biased region" description="Low complexity" evidence="3">
    <location>
        <begin position="300"/>
        <end position="311"/>
    </location>
</feature>
<protein>
    <submittedName>
        <fullName evidence="4">Uncharacterized protein</fullName>
    </submittedName>
</protein>
<feature type="region of interest" description="Disordered" evidence="3">
    <location>
        <begin position="1142"/>
        <end position="1168"/>
    </location>
</feature>
<feature type="compositionally biased region" description="Basic and acidic residues" evidence="3">
    <location>
        <begin position="761"/>
        <end position="773"/>
    </location>
</feature>
<dbReference type="OMA" id="DWRIDHE"/>
<evidence type="ECO:0000256" key="2">
    <source>
        <dbReference type="SAM" id="Coils"/>
    </source>
</evidence>
<feature type="repeat" description="ANK" evidence="1">
    <location>
        <begin position="58"/>
        <end position="86"/>
    </location>
</feature>
<feature type="region of interest" description="Disordered" evidence="3">
    <location>
        <begin position="300"/>
        <end position="1087"/>
    </location>
</feature>
<feature type="compositionally biased region" description="Polar residues" evidence="3">
    <location>
        <begin position="929"/>
        <end position="940"/>
    </location>
</feature>
<evidence type="ECO:0000256" key="1">
    <source>
        <dbReference type="PROSITE-ProRule" id="PRU00023"/>
    </source>
</evidence>
<accession>A0A138ZXF1</accession>
<keyword evidence="2" id="KW-0175">Coiled coil</keyword>
<feature type="compositionally biased region" description="Polar residues" evidence="3">
    <location>
        <begin position="626"/>
        <end position="638"/>
    </location>
</feature>
<name>A0A138ZXF1_GONPJ</name>
<feature type="compositionally biased region" description="Pro residues" evidence="3">
    <location>
        <begin position="361"/>
        <end position="370"/>
    </location>
</feature>
<dbReference type="AlphaFoldDB" id="A0A138ZXF1"/>
<evidence type="ECO:0000313" key="4">
    <source>
        <dbReference type="EMBL" id="KXS09121.1"/>
    </source>
</evidence>
<reference evidence="4 5" key="1">
    <citation type="journal article" date="2015" name="Genome Biol. Evol.">
        <title>Phylogenomic analyses indicate that early fungi evolved digesting cell walls of algal ancestors of land plants.</title>
        <authorList>
            <person name="Chang Y."/>
            <person name="Wang S."/>
            <person name="Sekimoto S."/>
            <person name="Aerts A.L."/>
            <person name="Choi C."/>
            <person name="Clum A."/>
            <person name="LaButti K.M."/>
            <person name="Lindquist E.A."/>
            <person name="Yee Ngan C."/>
            <person name="Ohm R.A."/>
            <person name="Salamov A.A."/>
            <person name="Grigoriev I.V."/>
            <person name="Spatafora J.W."/>
            <person name="Berbee M.L."/>
        </authorList>
    </citation>
    <scope>NUCLEOTIDE SEQUENCE [LARGE SCALE GENOMIC DNA]</scope>
    <source>
        <strain evidence="4 5">JEL478</strain>
    </source>
</reference>